<evidence type="ECO:0000313" key="9">
    <source>
        <dbReference type="EMBL" id="KAA1259385.1"/>
    </source>
</evidence>
<dbReference type="InterPro" id="IPR001915">
    <property type="entry name" value="Peptidase_M48"/>
</dbReference>
<dbReference type="GO" id="GO:0046872">
    <property type="term" value="F:metal ion binding"/>
    <property type="evidence" value="ECO:0007669"/>
    <property type="project" value="UniProtKB-KW"/>
</dbReference>
<dbReference type="EMBL" id="VRLW01000001">
    <property type="protein sequence ID" value="KAA1259385.1"/>
    <property type="molecule type" value="Genomic_DNA"/>
</dbReference>
<keyword evidence="5 6" id="KW-0482">Metalloprotease</keyword>
<comment type="cofactor">
    <cofactor evidence="6">
        <name>Zn(2+)</name>
        <dbReference type="ChEBI" id="CHEBI:29105"/>
    </cofactor>
    <text evidence="6">Binds 1 zinc ion per subunit.</text>
</comment>
<dbReference type="Gene3D" id="3.30.2010.10">
    <property type="entry name" value="Metalloproteases ('zincins'), catalytic domain"/>
    <property type="match status" value="1"/>
</dbReference>
<gene>
    <name evidence="9" type="ORF">LF1_19170</name>
</gene>
<evidence type="ECO:0000256" key="4">
    <source>
        <dbReference type="ARBA" id="ARBA00022833"/>
    </source>
</evidence>
<evidence type="ECO:0000256" key="5">
    <source>
        <dbReference type="ARBA" id="ARBA00023049"/>
    </source>
</evidence>
<evidence type="ECO:0000256" key="1">
    <source>
        <dbReference type="ARBA" id="ARBA00022670"/>
    </source>
</evidence>
<feature type="transmembrane region" description="Helical" evidence="7">
    <location>
        <begin position="26"/>
        <end position="47"/>
    </location>
</feature>
<evidence type="ECO:0000313" key="10">
    <source>
        <dbReference type="Proteomes" id="UP000322699"/>
    </source>
</evidence>
<comment type="caution">
    <text evidence="9">The sequence shown here is derived from an EMBL/GenBank/DDBJ whole genome shotgun (WGS) entry which is preliminary data.</text>
</comment>
<feature type="domain" description="Peptidase M48" evidence="8">
    <location>
        <begin position="218"/>
        <end position="410"/>
    </location>
</feature>
<organism evidence="9 10">
    <name type="scientific">Rubripirellula obstinata</name>
    <dbReference type="NCBI Taxonomy" id="406547"/>
    <lineage>
        <taxon>Bacteria</taxon>
        <taxon>Pseudomonadati</taxon>
        <taxon>Planctomycetota</taxon>
        <taxon>Planctomycetia</taxon>
        <taxon>Pirellulales</taxon>
        <taxon>Pirellulaceae</taxon>
        <taxon>Rubripirellula</taxon>
    </lineage>
</organism>
<dbReference type="GO" id="GO:0004222">
    <property type="term" value="F:metalloendopeptidase activity"/>
    <property type="evidence" value="ECO:0007669"/>
    <property type="project" value="InterPro"/>
</dbReference>
<feature type="transmembrane region" description="Helical" evidence="7">
    <location>
        <begin position="77"/>
        <end position="96"/>
    </location>
</feature>
<sequence>MQLYYFLLVILSLACGSLPPKDIDWAAAITASACMVAGWILLSHIAARTVSNYVMADKLQPIAGAEWFEKQMAAFRWLGLGVAVFCLAGFGIARAVDSIPVVGGSMLLQALVLLTPAVAMTAGTWSAEHCYGVRLNYTAPGLTGYVKAIWQSFRGGMSWLVIPVLVLLAASDLVGMLPISEESTAWVSLAGVLLFVPLVMPLLIRQLFKTAPMNSDQQAWISDLMRAAGAGRTRAVRWDTGSVQFNAMVAGFVPPIRTLFLSDRLLDELPTPQIAMVVLHEAAHLKRKHVPIRILAVLPAWIAGTFVTRIADQYLQTPEWAMAIGSVVGILMTLAVLRMISYRTEYDADVTACRMAEQLSGQFHQLPNNFAGASDALSSALMRVTFDHPSARKATWLHPSVADRIACMRKNEQILGLPAR</sequence>
<keyword evidence="2" id="KW-0479">Metal-binding</keyword>
<name>A0A5B1CHG9_9BACT</name>
<keyword evidence="7" id="KW-0472">Membrane</keyword>
<keyword evidence="7" id="KW-1133">Transmembrane helix</keyword>
<keyword evidence="10" id="KW-1185">Reference proteome</keyword>
<keyword evidence="3 6" id="KW-0378">Hydrolase</keyword>
<keyword evidence="7" id="KW-0812">Transmembrane</keyword>
<dbReference type="Pfam" id="PF01435">
    <property type="entry name" value="Peptidase_M48"/>
    <property type="match status" value="1"/>
</dbReference>
<accession>A0A5B1CHG9</accession>
<dbReference type="AlphaFoldDB" id="A0A5B1CHG9"/>
<reference evidence="9 10" key="1">
    <citation type="submission" date="2019-08" db="EMBL/GenBank/DDBJ databases">
        <title>Deep-cultivation of Planctomycetes and their phenomic and genomic characterization uncovers novel biology.</title>
        <authorList>
            <person name="Wiegand S."/>
            <person name="Jogler M."/>
            <person name="Boedeker C."/>
            <person name="Pinto D."/>
            <person name="Vollmers J."/>
            <person name="Rivas-Marin E."/>
            <person name="Kohn T."/>
            <person name="Peeters S.H."/>
            <person name="Heuer A."/>
            <person name="Rast P."/>
            <person name="Oberbeckmann S."/>
            <person name="Bunk B."/>
            <person name="Jeske O."/>
            <person name="Meyerdierks A."/>
            <person name="Storesund J.E."/>
            <person name="Kallscheuer N."/>
            <person name="Luecker S."/>
            <person name="Lage O.M."/>
            <person name="Pohl T."/>
            <person name="Merkel B.J."/>
            <person name="Hornburger P."/>
            <person name="Mueller R.-W."/>
            <person name="Bruemmer F."/>
            <person name="Labrenz M."/>
            <person name="Spormann A.M."/>
            <person name="Op Den Camp H."/>
            <person name="Overmann J."/>
            <person name="Amann R."/>
            <person name="Jetten M.S.M."/>
            <person name="Mascher T."/>
            <person name="Medema M.H."/>
            <person name="Devos D.P."/>
            <person name="Kaster A.-K."/>
            <person name="Ovreas L."/>
            <person name="Rohde M."/>
            <person name="Galperin M.Y."/>
            <person name="Jogler C."/>
        </authorList>
    </citation>
    <scope>NUCLEOTIDE SEQUENCE [LARGE SCALE GENOMIC DNA]</scope>
    <source>
        <strain evidence="9 10">LF1</strain>
    </source>
</reference>
<dbReference type="GO" id="GO:0006508">
    <property type="term" value="P:proteolysis"/>
    <property type="evidence" value="ECO:0007669"/>
    <property type="project" value="UniProtKB-KW"/>
</dbReference>
<feature type="transmembrane region" description="Helical" evidence="7">
    <location>
        <begin position="157"/>
        <end position="179"/>
    </location>
</feature>
<feature type="transmembrane region" description="Helical" evidence="7">
    <location>
        <begin position="185"/>
        <end position="204"/>
    </location>
</feature>
<comment type="similarity">
    <text evidence="6">Belongs to the peptidase M48 family.</text>
</comment>
<evidence type="ECO:0000256" key="2">
    <source>
        <dbReference type="ARBA" id="ARBA00022723"/>
    </source>
</evidence>
<proteinExistence type="inferred from homology"/>
<protein>
    <submittedName>
        <fullName evidence="9">Peptidase family M48</fullName>
    </submittedName>
</protein>
<feature type="transmembrane region" description="Helical" evidence="7">
    <location>
        <begin position="320"/>
        <end position="337"/>
    </location>
</feature>
<evidence type="ECO:0000259" key="8">
    <source>
        <dbReference type="Pfam" id="PF01435"/>
    </source>
</evidence>
<dbReference type="RefSeq" id="WP_068264589.1">
    <property type="nucleotide sequence ID" value="NZ_LWSK01000064.1"/>
</dbReference>
<dbReference type="OrthoDB" id="264978at2"/>
<feature type="transmembrane region" description="Helical" evidence="7">
    <location>
        <begin position="108"/>
        <end position="127"/>
    </location>
</feature>
<keyword evidence="4 6" id="KW-0862">Zinc</keyword>
<keyword evidence="1 6" id="KW-0645">Protease</keyword>
<evidence type="ECO:0000256" key="7">
    <source>
        <dbReference type="SAM" id="Phobius"/>
    </source>
</evidence>
<evidence type="ECO:0000256" key="6">
    <source>
        <dbReference type="RuleBase" id="RU003983"/>
    </source>
</evidence>
<dbReference type="Proteomes" id="UP000322699">
    <property type="component" value="Unassembled WGS sequence"/>
</dbReference>
<feature type="transmembrane region" description="Helical" evidence="7">
    <location>
        <begin position="290"/>
        <end position="308"/>
    </location>
</feature>
<evidence type="ECO:0000256" key="3">
    <source>
        <dbReference type="ARBA" id="ARBA00022801"/>
    </source>
</evidence>